<keyword evidence="3 4" id="KW-0949">S-adenosyl-L-methionine</keyword>
<gene>
    <name evidence="6" type="ORF">DBRI00130_LOCUS7806</name>
</gene>
<dbReference type="SUPFAM" id="SSF53335">
    <property type="entry name" value="S-adenosyl-L-methionine-dependent methyltransferases"/>
    <property type="match status" value="1"/>
</dbReference>
<dbReference type="InterPro" id="IPR025799">
    <property type="entry name" value="Arg_MeTrfase"/>
</dbReference>
<dbReference type="GO" id="GO:0005634">
    <property type="term" value="C:nucleus"/>
    <property type="evidence" value="ECO:0007669"/>
    <property type="project" value="TreeGrafter"/>
</dbReference>
<evidence type="ECO:0000256" key="4">
    <source>
        <dbReference type="PROSITE-ProRule" id="PRU01015"/>
    </source>
</evidence>
<dbReference type="Pfam" id="PF06325">
    <property type="entry name" value="PrmA"/>
    <property type="match status" value="1"/>
</dbReference>
<dbReference type="PANTHER" id="PTHR11006">
    <property type="entry name" value="PROTEIN ARGININE N-METHYLTRANSFERASE"/>
    <property type="match status" value="1"/>
</dbReference>
<dbReference type="InterPro" id="IPR055135">
    <property type="entry name" value="PRMT_dom"/>
</dbReference>
<name>A0A6U3STS5_9STRA</name>
<keyword evidence="1 4" id="KW-0489">Methyltransferase</keyword>
<dbReference type="GO" id="GO:0032259">
    <property type="term" value="P:methylation"/>
    <property type="evidence" value="ECO:0007669"/>
    <property type="project" value="UniProtKB-KW"/>
</dbReference>
<dbReference type="AlphaFoldDB" id="A0A6U3STS5"/>
<dbReference type="Gene3D" id="3.40.50.150">
    <property type="entry name" value="Vaccinia Virus protein VP39"/>
    <property type="match status" value="1"/>
</dbReference>
<feature type="domain" description="Protein arginine N-methyltransferase" evidence="5">
    <location>
        <begin position="198"/>
        <end position="399"/>
    </location>
</feature>
<dbReference type="EMBL" id="HBNS01009692">
    <property type="protein sequence ID" value="CAE4593660.1"/>
    <property type="molecule type" value="Transcribed_RNA"/>
</dbReference>
<dbReference type="GO" id="GO:0042054">
    <property type="term" value="F:histone methyltransferase activity"/>
    <property type="evidence" value="ECO:0007669"/>
    <property type="project" value="TreeGrafter"/>
</dbReference>
<protein>
    <recommendedName>
        <fullName evidence="5">Protein arginine N-methyltransferase domain-containing protein</fullName>
    </recommendedName>
</protein>
<evidence type="ECO:0000256" key="3">
    <source>
        <dbReference type="ARBA" id="ARBA00022691"/>
    </source>
</evidence>
<dbReference type="Pfam" id="PF22528">
    <property type="entry name" value="PRMT_C"/>
    <property type="match status" value="1"/>
</dbReference>
<dbReference type="Gene3D" id="2.70.160.11">
    <property type="entry name" value="Hnrnp arginine n-methyltransferase1"/>
    <property type="match status" value="1"/>
</dbReference>
<evidence type="ECO:0000259" key="5">
    <source>
        <dbReference type="Pfam" id="PF22528"/>
    </source>
</evidence>
<sequence>MSEKGTSFVNASETGEIPSFNGNETAKATDFANYFCSYAQLYHQKQMLADHNRMAAYHAAIMGNSSVFKDKVVMDVGTGSGILAVWAAQAGARRVYAIEYTDMAKHARSVMQANGVADIVTVIQGAVEDIVLPAEDDFEAEEDDMTDGSAKGTRVVDIMISEWMGYFLLRESMLDSIIRARDKFLKRRTGLMMPSHTTMYFAPVQDEEERKHSSNDYNASMSDWSEFADTTKTVYGVDMSVLERSFEREQREYYSLSSRWSELEPAAVLSEPKIVKVLDMTTCTLEESKGIFAGDPYSTFDFDVKGDEVVGPISGFAGWFTADFKSRTDEAGIGAPKLPSPAFLSTGPNDGYTHWGQQTFYLLSSIPLLKGETTRLEGSIEMSRSKDNARLYNCRIRHKSSRRKNAEEKEGTVLMKGALVENVYQIP</sequence>
<dbReference type="CDD" id="cd02440">
    <property type="entry name" value="AdoMet_MTases"/>
    <property type="match status" value="1"/>
</dbReference>
<evidence type="ECO:0000256" key="1">
    <source>
        <dbReference type="ARBA" id="ARBA00022603"/>
    </source>
</evidence>
<proteinExistence type="predicted"/>
<dbReference type="PANTHER" id="PTHR11006:SF68">
    <property type="entry name" value="PROTEIN ARGININE N-METHYLTRANSFERASE PRMT10"/>
    <property type="match status" value="1"/>
</dbReference>
<dbReference type="GO" id="GO:0016274">
    <property type="term" value="F:protein-arginine N-methyltransferase activity"/>
    <property type="evidence" value="ECO:0007669"/>
    <property type="project" value="InterPro"/>
</dbReference>
<dbReference type="InterPro" id="IPR029063">
    <property type="entry name" value="SAM-dependent_MTases_sf"/>
</dbReference>
<dbReference type="PROSITE" id="PS51678">
    <property type="entry name" value="SAM_MT_PRMT"/>
    <property type="match status" value="1"/>
</dbReference>
<keyword evidence="2 4" id="KW-0808">Transferase</keyword>
<organism evidence="6">
    <name type="scientific">Ditylum brightwellii</name>
    <dbReference type="NCBI Taxonomy" id="49249"/>
    <lineage>
        <taxon>Eukaryota</taxon>
        <taxon>Sar</taxon>
        <taxon>Stramenopiles</taxon>
        <taxon>Ochrophyta</taxon>
        <taxon>Bacillariophyta</taxon>
        <taxon>Mediophyceae</taxon>
        <taxon>Lithodesmiophycidae</taxon>
        <taxon>Lithodesmiales</taxon>
        <taxon>Lithodesmiaceae</taxon>
        <taxon>Ditylum</taxon>
    </lineage>
</organism>
<reference evidence="6" key="1">
    <citation type="submission" date="2021-01" db="EMBL/GenBank/DDBJ databases">
        <authorList>
            <person name="Corre E."/>
            <person name="Pelletier E."/>
            <person name="Niang G."/>
            <person name="Scheremetjew M."/>
            <person name="Finn R."/>
            <person name="Kale V."/>
            <person name="Holt S."/>
            <person name="Cochrane G."/>
            <person name="Meng A."/>
            <person name="Brown T."/>
            <person name="Cohen L."/>
        </authorList>
    </citation>
    <scope>NUCLEOTIDE SEQUENCE</scope>
    <source>
        <strain evidence="6">GSO104</strain>
    </source>
</reference>
<evidence type="ECO:0000313" key="6">
    <source>
        <dbReference type="EMBL" id="CAE4593660.1"/>
    </source>
</evidence>
<evidence type="ECO:0000256" key="2">
    <source>
        <dbReference type="ARBA" id="ARBA00022679"/>
    </source>
</evidence>
<accession>A0A6U3STS5</accession>